<comment type="subcellular location">
    <subcellularLocation>
        <location evidence="4">Chromosome</location>
        <location evidence="4">Centromere</location>
        <location evidence="4">Kinetochore</location>
    </subcellularLocation>
    <subcellularLocation>
        <location evidence="2">Cytoplasm</location>
        <location evidence="2">Cytoskeleton</location>
        <location evidence="2">Microtubule organizing center</location>
        <location evidence="2">Centrosome</location>
    </subcellularLocation>
    <subcellularLocation>
        <location evidence="1">Cytoplasm</location>
        <location evidence="1">Cytoskeleton</location>
        <location evidence="1">Spindle</location>
    </subcellularLocation>
    <subcellularLocation>
        <location evidence="3">Golgi apparatus</location>
        <location evidence="3">trans-Golgi network</location>
    </subcellularLocation>
</comment>
<dbReference type="PANTHER" id="PTHR21567:SF30">
    <property type="entry name" value="CLIP-ASSOCIATING PROTEIN 2"/>
    <property type="match status" value="1"/>
</dbReference>
<evidence type="ECO:0000256" key="6">
    <source>
        <dbReference type="ARBA" id="ARBA00022454"/>
    </source>
</evidence>
<dbReference type="SUPFAM" id="SSF48371">
    <property type="entry name" value="ARM repeat"/>
    <property type="match status" value="2"/>
</dbReference>
<organism evidence="23 24">
    <name type="scientific">Daubentonia madagascariensis</name>
    <name type="common">Aye-aye</name>
    <name type="synonym">Sciurus madagascariensis</name>
    <dbReference type="NCBI Taxonomy" id="31869"/>
    <lineage>
        <taxon>Eukaryota</taxon>
        <taxon>Metazoa</taxon>
        <taxon>Chordata</taxon>
        <taxon>Craniata</taxon>
        <taxon>Vertebrata</taxon>
        <taxon>Euteleostomi</taxon>
        <taxon>Mammalia</taxon>
        <taxon>Eutheria</taxon>
        <taxon>Euarchontoglires</taxon>
        <taxon>Primates</taxon>
        <taxon>Strepsirrhini</taxon>
        <taxon>Chiromyiformes</taxon>
        <taxon>Daubentoniidae</taxon>
        <taxon>Daubentonia</taxon>
    </lineage>
</organism>
<name>A0ABD2F4X5_DAUMA</name>
<dbReference type="FunFam" id="1.25.10.10:FF:000006">
    <property type="entry name" value="CLIP-associating protein 1 isoform 2"/>
    <property type="match status" value="1"/>
</dbReference>
<evidence type="ECO:0000256" key="13">
    <source>
        <dbReference type="ARBA" id="ARBA00023034"/>
    </source>
</evidence>
<dbReference type="InterPro" id="IPR057546">
    <property type="entry name" value="HEAT_GCN1"/>
</dbReference>
<evidence type="ECO:0000313" key="24">
    <source>
        <dbReference type="Proteomes" id="UP001610411"/>
    </source>
</evidence>
<feature type="domain" description="TOG" evidence="22">
    <location>
        <begin position="845"/>
        <end position="1099"/>
    </location>
</feature>
<dbReference type="GO" id="GO:0031023">
    <property type="term" value="P:microtubule organizing center organization"/>
    <property type="evidence" value="ECO:0007669"/>
    <property type="project" value="UniProtKB-ARBA"/>
</dbReference>
<dbReference type="GO" id="GO:0051301">
    <property type="term" value="P:cell division"/>
    <property type="evidence" value="ECO:0007669"/>
    <property type="project" value="UniProtKB-KW"/>
</dbReference>
<proteinExistence type="inferred from homology"/>
<feature type="compositionally biased region" description="Basic and acidic residues" evidence="21">
    <location>
        <begin position="1169"/>
        <end position="1186"/>
    </location>
</feature>
<dbReference type="GO" id="GO:0051010">
    <property type="term" value="F:microtubule plus-end binding"/>
    <property type="evidence" value="ECO:0007669"/>
    <property type="project" value="UniProtKB-ARBA"/>
</dbReference>
<evidence type="ECO:0000256" key="9">
    <source>
        <dbReference type="ARBA" id="ARBA00022701"/>
    </source>
</evidence>
<dbReference type="SMART" id="SM01349">
    <property type="entry name" value="TOG"/>
    <property type="match status" value="4"/>
</dbReference>
<dbReference type="PROSITE" id="PS50077">
    <property type="entry name" value="HEAT_REPEAT"/>
    <property type="match status" value="1"/>
</dbReference>
<dbReference type="InterPro" id="IPR021133">
    <property type="entry name" value="HEAT_type_2"/>
</dbReference>
<evidence type="ECO:0000256" key="7">
    <source>
        <dbReference type="ARBA" id="ARBA00022490"/>
    </source>
</evidence>
<comment type="caution">
    <text evidence="23">The sequence shown here is derived from an EMBL/GenBank/DDBJ whole genome shotgun (WGS) entry which is preliminary data.</text>
</comment>
<evidence type="ECO:0000259" key="22">
    <source>
        <dbReference type="SMART" id="SM01349"/>
    </source>
</evidence>
<dbReference type="Pfam" id="PF21040">
    <property type="entry name" value="CEP104-like_TOG"/>
    <property type="match status" value="1"/>
</dbReference>
<feature type="region of interest" description="Disordered" evidence="21">
    <location>
        <begin position="245"/>
        <end position="294"/>
    </location>
</feature>
<keyword evidence="24" id="KW-1185">Reference proteome</keyword>
<dbReference type="Proteomes" id="UP001610411">
    <property type="component" value="Unassembled WGS sequence"/>
</dbReference>
<dbReference type="GO" id="GO:0002162">
    <property type="term" value="F:dystroglycan binding"/>
    <property type="evidence" value="ECO:0007669"/>
    <property type="project" value="UniProtKB-ARBA"/>
</dbReference>
<keyword evidence="16" id="KW-0137">Centromere</keyword>
<dbReference type="GO" id="GO:0005881">
    <property type="term" value="C:cytoplasmic microtubule"/>
    <property type="evidence" value="ECO:0007669"/>
    <property type="project" value="UniProtKB-ARBA"/>
</dbReference>
<dbReference type="FunFam" id="1.25.10.10:FF:000031">
    <property type="entry name" value="CLIP-associating protein 1 isoform 2"/>
    <property type="match status" value="1"/>
</dbReference>
<evidence type="ECO:0000256" key="17">
    <source>
        <dbReference type="ARBA" id="ARBA00055763"/>
    </source>
</evidence>
<evidence type="ECO:0000256" key="4">
    <source>
        <dbReference type="ARBA" id="ARBA00004629"/>
    </source>
</evidence>
<evidence type="ECO:0000256" key="19">
    <source>
        <dbReference type="ARBA" id="ARBA00083433"/>
    </source>
</evidence>
<gene>
    <name evidence="23" type="ORF">WCI35_000646</name>
</gene>
<evidence type="ECO:0000256" key="15">
    <source>
        <dbReference type="ARBA" id="ARBA00023306"/>
    </source>
</evidence>
<evidence type="ECO:0000256" key="2">
    <source>
        <dbReference type="ARBA" id="ARBA00004300"/>
    </source>
</evidence>
<feature type="region of interest" description="Disordered" evidence="21">
    <location>
        <begin position="815"/>
        <end position="843"/>
    </location>
</feature>
<dbReference type="InterPro" id="IPR024395">
    <property type="entry name" value="CLASP_N_dom"/>
</dbReference>
<feature type="region of interest" description="Disordered" evidence="21">
    <location>
        <begin position="547"/>
        <end position="601"/>
    </location>
</feature>
<evidence type="ECO:0000256" key="20">
    <source>
        <dbReference type="PROSITE-ProRule" id="PRU00103"/>
    </source>
</evidence>
<feature type="region of interest" description="Disordered" evidence="21">
    <location>
        <begin position="1092"/>
        <end position="1142"/>
    </location>
</feature>
<dbReference type="GO" id="GO:0010634">
    <property type="term" value="P:positive regulation of epithelial cell migration"/>
    <property type="evidence" value="ECO:0007669"/>
    <property type="project" value="UniProtKB-ARBA"/>
</dbReference>
<feature type="compositionally biased region" description="Low complexity" evidence="21">
    <location>
        <begin position="825"/>
        <end position="839"/>
    </location>
</feature>
<dbReference type="GO" id="GO:0071711">
    <property type="term" value="P:basement membrane organization"/>
    <property type="evidence" value="ECO:0007669"/>
    <property type="project" value="UniProtKB-ARBA"/>
</dbReference>
<feature type="region of interest" description="Disordered" evidence="21">
    <location>
        <begin position="706"/>
        <end position="780"/>
    </location>
</feature>
<dbReference type="FunFam" id="1.25.10.10:FF:000005">
    <property type="entry name" value="CLIP-associating protein 1 isoform 2"/>
    <property type="match status" value="1"/>
</dbReference>
<feature type="domain" description="TOG" evidence="22">
    <location>
        <begin position="1265"/>
        <end position="1501"/>
    </location>
</feature>
<feature type="compositionally biased region" description="Polar residues" evidence="21">
    <location>
        <begin position="568"/>
        <end position="579"/>
    </location>
</feature>
<feature type="compositionally biased region" description="Low complexity" evidence="21">
    <location>
        <begin position="549"/>
        <end position="567"/>
    </location>
</feature>
<reference evidence="23 24" key="1">
    <citation type="journal article" date="2024" name="G3 (Bethesda)">
        <title>A hybrid genome assembly of the endangered aye-aye (Daubentonia madagascariensis).</title>
        <authorList>
            <person name="Versoza C.J."/>
            <person name="Pfeifer S.P."/>
        </authorList>
    </citation>
    <scope>NUCLEOTIDE SEQUENCE [LARGE SCALE GENOMIC DNA]</scope>
    <source>
        <strain evidence="23">6821</strain>
    </source>
</reference>
<feature type="domain" description="TOG" evidence="22">
    <location>
        <begin position="317"/>
        <end position="550"/>
    </location>
</feature>
<evidence type="ECO:0000256" key="3">
    <source>
        <dbReference type="ARBA" id="ARBA00004601"/>
    </source>
</evidence>
<keyword evidence="12" id="KW-0995">Kinetochore</keyword>
<dbReference type="GO" id="GO:0090091">
    <property type="term" value="P:positive regulation of extracellular matrix disassembly"/>
    <property type="evidence" value="ECO:0007669"/>
    <property type="project" value="UniProtKB-ARBA"/>
</dbReference>
<feature type="compositionally biased region" description="Polar residues" evidence="21">
    <location>
        <begin position="586"/>
        <end position="600"/>
    </location>
</feature>
<dbReference type="GO" id="GO:0007052">
    <property type="term" value="P:mitotic spindle organization"/>
    <property type="evidence" value="ECO:0007669"/>
    <property type="project" value="UniProtKB-ARBA"/>
</dbReference>
<dbReference type="PANTHER" id="PTHR21567">
    <property type="entry name" value="CLASP"/>
    <property type="match status" value="1"/>
</dbReference>
<keyword evidence="10" id="KW-0677">Repeat</keyword>
<feature type="region of interest" description="Disordered" evidence="21">
    <location>
        <begin position="1166"/>
        <end position="1206"/>
    </location>
</feature>
<dbReference type="GO" id="GO:0030981">
    <property type="term" value="C:cortical microtubule cytoskeleton"/>
    <property type="evidence" value="ECO:0007669"/>
    <property type="project" value="UniProtKB-ARBA"/>
</dbReference>
<keyword evidence="13" id="KW-0333">Golgi apparatus</keyword>
<feature type="repeat" description="HEAT" evidence="20">
    <location>
        <begin position="168"/>
        <end position="206"/>
    </location>
</feature>
<dbReference type="GO" id="GO:0007030">
    <property type="term" value="P:Golgi organization"/>
    <property type="evidence" value="ECO:0007669"/>
    <property type="project" value="UniProtKB-ARBA"/>
</dbReference>
<dbReference type="Gene3D" id="1.25.10.10">
    <property type="entry name" value="Leucine-rich Repeat Variant"/>
    <property type="match status" value="4"/>
</dbReference>
<evidence type="ECO:0000256" key="8">
    <source>
        <dbReference type="ARBA" id="ARBA00022618"/>
    </source>
</evidence>
<dbReference type="FunFam" id="1.25.10.10:FF:000001">
    <property type="entry name" value="CLIP-associating protein 1 isoform 2"/>
    <property type="match status" value="1"/>
</dbReference>
<dbReference type="InterPro" id="IPR011989">
    <property type="entry name" value="ARM-like"/>
</dbReference>
<evidence type="ECO:0000256" key="10">
    <source>
        <dbReference type="ARBA" id="ARBA00022737"/>
    </source>
</evidence>
<dbReference type="GO" id="GO:1903690">
    <property type="term" value="P:negative regulation of wound healing, spreading of epidermal cells"/>
    <property type="evidence" value="ECO:0007669"/>
    <property type="project" value="UniProtKB-ARBA"/>
</dbReference>
<feature type="compositionally biased region" description="Low complexity" evidence="21">
    <location>
        <begin position="672"/>
        <end position="686"/>
    </location>
</feature>
<dbReference type="GO" id="GO:0034453">
    <property type="term" value="P:microtubule anchoring"/>
    <property type="evidence" value="ECO:0007669"/>
    <property type="project" value="UniProtKB-ARBA"/>
</dbReference>
<evidence type="ECO:0000256" key="11">
    <source>
        <dbReference type="ARBA" id="ARBA00022776"/>
    </source>
</evidence>
<dbReference type="GO" id="GO:0007026">
    <property type="term" value="P:negative regulation of microtubule depolymerization"/>
    <property type="evidence" value="ECO:0007669"/>
    <property type="project" value="UniProtKB-ARBA"/>
</dbReference>
<dbReference type="GO" id="GO:0000776">
    <property type="term" value="C:kinetochore"/>
    <property type="evidence" value="ECO:0007669"/>
    <property type="project" value="UniProtKB-KW"/>
</dbReference>
<keyword evidence="7" id="KW-0963">Cytoplasm</keyword>
<dbReference type="GO" id="GO:0045180">
    <property type="term" value="C:basal cortex"/>
    <property type="evidence" value="ECO:0007669"/>
    <property type="project" value="UniProtKB-ARBA"/>
</dbReference>
<dbReference type="GO" id="GO:0005819">
    <property type="term" value="C:spindle"/>
    <property type="evidence" value="ECO:0007669"/>
    <property type="project" value="UniProtKB-SubCell"/>
</dbReference>
<evidence type="ECO:0000256" key="1">
    <source>
        <dbReference type="ARBA" id="ARBA00004186"/>
    </source>
</evidence>
<dbReference type="Pfam" id="PF12348">
    <property type="entry name" value="CLASP_N"/>
    <property type="match status" value="1"/>
</dbReference>
<evidence type="ECO:0000256" key="18">
    <source>
        <dbReference type="ARBA" id="ARBA00071710"/>
    </source>
</evidence>
<keyword evidence="11" id="KW-0498">Mitosis</keyword>
<feature type="compositionally biased region" description="Gly residues" evidence="21">
    <location>
        <begin position="280"/>
        <end position="294"/>
    </location>
</feature>
<evidence type="ECO:0000256" key="12">
    <source>
        <dbReference type="ARBA" id="ARBA00022838"/>
    </source>
</evidence>
<dbReference type="Pfam" id="PF21041">
    <property type="entry name" value="XMAP215_CLASP_TOG"/>
    <property type="match status" value="1"/>
</dbReference>
<keyword evidence="8" id="KW-0132">Cell division</keyword>
<dbReference type="GO" id="GO:0005813">
    <property type="term" value="C:centrosome"/>
    <property type="evidence" value="ECO:0007669"/>
    <property type="project" value="UniProtKB-SubCell"/>
</dbReference>
<keyword evidence="15" id="KW-0131">Cell cycle</keyword>
<dbReference type="InterPro" id="IPR048491">
    <property type="entry name" value="XMAP215_CLASP_TOG"/>
</dbReference>
<comment type="function">
    <text evidence="17">Microtubule plus-end tracking protein that promotes the stabilization of dynamic microtubules. Involved in the nucleation of noncentrosomal microtubules originating from the trans-Golgi network (TGN). Required for the polarization of the cytoplasmic microtubule arrays in migrating cells towards the leading edge of the cell. May act at the cell cortex to enhance the frequency of rescue of depolymerizing microtubules by attaching their plus-ends to cortical platforms composed of ERC1 and PHLDB2. This cortical microtubule stabilizing activity is regulated at least in part by phosphatidylinositol 3-kinase signaling. Also performs a similar stabilizing function at the kinetochore which is essential for the bipolar alignment of chromosomes on the mitotic spindle.</text>
</comment>
<dbReference type="GO" id="GO:0007020">
    <property type="term" value="P:microtubule nucleation"/>
    <property type="evidence" value="ECO:0007669"/>
    <property type="project" value="UniProtKB-ARBA"/>
</dbReference>
<feature type="region of interest" description="Disordered" evidence="21">
    <location>
        <begin position="653"/>
        <end position="686"/>
    </location>
</feature>
<sequence>MEPRSMEYFSAQVQQKDVGGRLQVGQELLLYLGAPGAIPDLEEDLGRLGKTVDALTGWVGSSNYRVSLMGLEILSAFVDRLSTRFKSYVAMVTVALIDRMGDAKDKVRDEAQTLILKLMDQVAPPMCIWEQLASGFKHKNFRSREGMCLCLIETLNIFGAQPLVISKLVPHLCVLFGDSNSQVRDAAILAVVEIYRHVGEKVRVDLCKRGIPPARLEMIFAKFDEVQSSGGMILSVCKDKSFDDEESVDGNRPSSAASAFKVPAPKTSGNPVNSARKPGSAGGPKVGGASKEGGAGAVDEDDFIKAFTDVPSIQIYSSRELEETLNKIREILSDDKHDWDQRANALKKIRSLLVAGAAQYDCFFQHLRLLDGALKLSAKDLRSQVVREACITVAHLSTVLGNKFDHGAEAIVPTLFNLVPNSAKVMATSGCAAIRFIIRHTHVPRLIPLITSNCTSKSVPVRRRSFEFLDLLLQEWQTHSLERHAAVLVETIKKGIHDADAEARVEARKTYMGLRNHFPGEAETLYNSLEPSYQKSLQTYLKSSGSVASLPQSDRSSSSSQESLNRPFSSKWSTANPSTVAGRVSAGSSKASSLPGSLQRSRSDIDVNAAAGAKAHHAAGQSVRSGRLGAGALNPGSYASLGRVRAKLSAPLAGVGNAKTDSRGRSRTKMVSQSQPGSRSGSPGRVLTTTALSTVSSGVQRVLVNSASTQKRSKIPRSQGCSREASPSRLSVARSSRIPRPSVSQGCSREASRESSRDTSPVRSFQPLGPGYGISQSSRLSSSVSAMRVLNTGSDVEEAVADALKKPARRRYESYGMHSDDDANSDASSACSERSYSSRNGSIPTYMRQTEDVAEVLNRCASSNWSERKEGLLGLQNLLKNQRTLSRVELKRLCEIFTRMFADPHGKVFSMFLETLVDFIQVHKDDLQDWLFVLLTQLLKKMGADLLGSVQAKVQKALDVTRESFPNDLQFNILMRFTVDQTQTPSLKTVKPALRDQLHSFWSSKVKVAILKYIETLAKQMDPGDFINSSETRLAVSRVITWTTEPKSSDVRKAAQSVLISLFELNTPEFTMLLGALPKTFQDGATKLLHNHLRNTGNGTQSSMGSPLTRPTPRSPANWSSPLTSPTNTSQNTLSPSAFDYDTENMNSEDIYSSLRGVTEAIQNFSFRSQEDMNEPLKRDSKKDDGDSMCGGPGISDLRAGGDATDSSQIALDNKASLLHSMPAHSSPRSRDYNPYNYSDSISPFNKSALKEAMFDDDADQFPDDLSLDHSDLVAELLKELSNHNERVEERKIALYELMKLTQEESFSVWDEHFKTILLLLLETLGDKEPTIRALALKVLREILRHQPARFKNYAELTVMKTLEAHKDPHKEVVRSAEEAASVLATSISPEQCIKVLCPIIQTADYPINLAAIKMQTKVIERVSKETLNLLLPEIMPGLIQGYDNSESSVRKACVFCLVAVHAVIGDELKPHLSQLTGSKMKLLNLYIKRAQTGSGGADPTTDVSGQS</sequence>
<dbReference type="Pfam" id="PF23271">
    <property type="entry name" value="HEAT_GCN1"/>
    <property type="match status" value="1"/>
</dbReference>
<protein>
    <recommendedName>
        <fullName evidence="18">CLIP-associating protein 1</fullName>
    </recommendedName>
    <alternativeName>
        <fullName evidence="19">Cytoplasmic linker-associated protein 1</fullName>
    </alternativeName>
</protein>
<dbReference type="GO" id="GO:0010458">
    <property type="term" value="P:exit from mitosis"/>
    <property type="evidence" value="ECO:0007669"/>
    <property type="project" value="UniProtKB-ARBA"/>
</dbReference>
<evidence type="ECO:0000256" key="16">
    <source>
        <dbReference type="ARBA" id="ARBA00023328"/>
    </source>
</evidence>
<dbReference type="GO" id="GO:0030010">
    <property type="term" value="P:establishment of cell polarity"/>
    <property type="evidence" value="ECO:0007669"/>
    <property type="project" value="UniProtKB-ARBA"/>
</dbReference>
<accession>A0ABD2F4X5</accession>
<dbReference type="GO" id="GO:0051497">
    <property type="term" value="P:negative regulation of stress fiber assembly"/>
    <property type="evidence" value="ECO:0007669"/>
    <property type="project" value="UniProtKB-ARBA"/>
</dbReference>
<dbReference type="EMBL" id="JBFSEQ010000001">
    <property type="protein sequence ID" value="KAL2804142.1"/>
    <property type="molecule type" value="Genomic_DNA"/>
</dbReference>
<dbReference type="GO" id="GO:0006903">
    <property type="term" value="P:vesicle targeting"/>
    <property type="evidence" value="ECO:0007669"/>
    <property type="project" value="UniProtKB-ARBA"/>
</dbReference>
<comment type="similarity">
    <text evidence="5">Belongs to the CLASP family.</text>
</comment>
<keyword evidence="6" id="KW-0158">Chromosome</keyword>
<dbReference type="InterPro" id="IPR016024">
    <property type="entry name" value="ARM-type_fold"/>
</dbReference>
<keyword evidence="9" id="KW-0493">Microtubule</keyword>
<feature type="compositionally biased region" description="Polar residues" evidence="21">
    <location>
        <begin position="1115"/>
        <end position="1136"/>
    </location>
</feature>
<dbReference type="GO" id="GO:0005794">
    <property type="term" value="C:Golgi apparatus"/>
    <property type="evidence" value="ECO:0007669"/>
    <property type="project" value="UniProtKB-SubCell"/>
</dbReference>
<evidence type="ECO:0000256" key="14">
    <source>
        <dbReference type="ARBA" id="ARBA00023212"/>
    </source>
</evidence>
<evidence type="ECO:0000313" key="23">
    <source>
        <dbReference type="EMBL" id="KAL2804142.1"/>
    </source>
</evidence>
<feature type="compositionally biased region" description="Polar residues" evidence="21">
    <location>
        <begin position="1094"/>
        <end position="1106"/>
    </location>
</feature>
<dbReference type="InterPro" id="IPR034085">
    <property type="entry name" value="TOG"/>
</dbReference>
<evidence type="ECO:0000256" key="5">
    <source>
        <dbReference type="ARBA" id="ARBA00009549"/>
    </source>
</evidence>
<evidence type="ECO:0000256" key="21">
    <source>
        <dbReference type="SAM" id="MobiDB-lite"/>
    </source>
</evidence>
<feature type="domain" description="TOG" evidence="22">
    <location>
        <begin position="7"/>
        <end position="232"/>
    </location>
</feature>
<keyword evidence="14" id="KW-0206">Cytoskeleton</keyword>